<dbReference type="SMART" id="SM00347">
    <property type="entry name" value="HTH_MARR"/>
    <property type="match status" value="1"/>
</dbReference>
<accession>A0ABT0I0Q8</accession>
<dbReference type="InterPro" id="IPR036388">
    <property type="entry name" value="WH-like_DNA-bd_sf"/>
</dbReference>
<dbReference type="PROSITE" id="PS50995">
    <property type="entry name" value="HTH_MARR_2"/>
    <property type="match status" value="1"/>
</dbReference>
<feature type="domain" description="HTH marR-type" evidence="4">
    <location>
        <begin position="1"/>
        <end position="136"/>
    </location>
</feature>
<evidence type="ECO:0000313" key="5">
    <source>
        <dbReference type="EMBL" id="MCK8624408.1"/>
    </source>
</evidence>
<evidence type="ECO:0000259" key="4">
    <source>
        <dbReference type="PROSITE" id="PS50995"/>
    </source>
</evidence>
<reference evidence="5 6" key="1">
    <citation type="submission" date="2021-11" db="EMBL/GenBank/DDBJ databases">
        <title>Comparative genomics of bee honey and flower isolates.</title>
        <authorList>
            <person name="Bechtner J.D."/>
            <person name="Gallus M.K."/>
            <person name="Ehrmann M."/>
        </authorList>
    </citation>
    <scope>NUCLEOTIDE SEQUENCE [LARGE SCALE GENOMIC DNA]</scope>
    <source>
        <strain evidence="5 6">M161</strain>
    </source>
</reference>
<evidence type="ECO:0000256" key="2">
    <source>
        <dbReference type="ARBA" id="ARBA00023125"/>
    </source>
</evidence>
<proteinExistence type="predicted"/>
<dbReference type="SUPFAM" id="SSF46785">
    <property type="entry name" value="Winged helix' DNA-binding domain"/>
    <property type="match status" value="1"/>
</dbReference>
<sequence length="142" mass="16655">MRNNFGMLLKIACTQMVKRFDAFAHEYGLTSTQMSVIDFLSHRQDVETFQKDIEEEFYIQKSTASVLLKRMEKHNLILRTASSKDSRKKQVTLTNNAMALQKVISDYMNDTQIAFEKHFSDEEIKLLNRSMHKLIKFEKGKL</sequence>
<protein>
    <submittedName>
        <fullName evidence="5">MarR family winged helix-turn-helix transcriptional regulator</fullName>
    </submittedName>
</protein>
<dbReference type="PANTHER" id="PTHR42756:SF1">
    <property type="entry name" value="TRANSCRIPTIONAL REPRESSOR OF EMRAB OPERON"/>
    <property type="match status" value="1"/>
</dbReference>
<name>A0ABT0I0Q8_9LACO</name>
<dbReference type="EMBL" id="JAJIAO010000002">
    <property type="protein sequence ID" value="MCK8624408.1"/>
    <property type="molecule type" value="Genomic_DNA"/>
</dbReference>
<keyword evidence="6" id="KW-1185">Reference proteome</keyword>
<gene>
    <name evidence="5" type="ORF">LNP07_02660</name>
</gene>
<dbReference type="InterPro" id="IPR000835">
    <property type="entry name" value="HTH_MarR-typ"/>
</dbReference>
<dbReference type="PANTHER" id="PTHR42756">
    <property type="entry name" value="TRANSCRIPTIONAL REGULATOR, MARR"/>
    <property type="match status" value="1"/>
</dbReference>
<keyword evidence="2" id="KW-0238">DNA-binding</keyword>
<dbReference type="Proteomes" id="UP001522905">
    <property type="component" value="Unassembled WGS sequence"/>
</dbReference>
<evidence type="ECO:0000313" key="6">
    <source>
        <dbReference type="Proteomes" id="UP001522905"/>
    </source>
</evidence>
<evidence type="ECO:0000256" key="1">
    <source>
        <dbReference type="ARBA" id="ARBA00023015"/>
    </source>
</evidence>
<evidence type="ECO:0000256" key="3">
    <source>
        <dbReference type="ARBA" id="ARBA00023163"/>
    </source>
</evidence>
<dbReference type="Gene3D" id="1.10.10.10">
    <property type="entry name" value="Winged helix-like DNA-binding domain superfamily/Winged helix DNA-binding domain"/>
    <property type="match status" value="1"/>
</dbReference>
<keyword evidence="1" id="KW-0805">Transcription regulation</keyword>
<dbReference type="RefSeq" id="WP_220728354.1">
    <property type="nucleotide sequence ID" value="NZ_BPLL01000008.1"/>
</dbReference>
<dbReference type="Pfam" id="PF12802">
    <property type="entry name" value="MarR_2"/>
    <property type="match status" value="1"/>
</dbReference>
<dbReference type="InterPro" id="IPR036390">
    <property type="entry name" value="WH_DNA-bd_sf"/>
</dbReference>
<organism evidence="5 6">
    <name type="scientific">Apilactobacillus xinyiensis</name>
    <dbReference type="NCBI Taxonomy" id="2841032"/>
    <lineage>
        <taxon>Bacteria</taxon>
        <taxon>Bacillati</taxon>
        <taxon>Bacillota</taxon>
        <taxon>Bacilli</taxon>
        <taxon>Lactobacillales</taxon>
        <taxon>Lactobacillaceae</taxon>
        <taxon>Apilactobacillus</taxon>
    </lineage>
</organism>
<keyword evidence="3" id="KW-0804">Transcription</keyword>
<comment type="caution">
    <text evidence="5">The sequence shown here is derived from an EMBL/GenBank/DDBJ whole genome shotgun (WGS) entry which is preliminary data.</text>
</comment>